<feature type="compositionally biased region" description="Polar residues" evidence="6">
    <location>
        <begin position="305"/>
        <end position="327"/>
    </location>
</feature>
<dbReference type="GO" id="GO:0009706">
    <property type="term" value="C:chloroplast inner membrane"/>
    <property type="evidence" value="ECO:0007669"/>
    <property type="project" value="TreeGrafter"/>
</dbReference>
<comment type="similarity">
    <text evidence="2">Belongs to the TMEM14 family.</text>
</comment>
<gene>
    <name evidence="8" type="ORF">M6B38_302095</name>
</gene>
<organism evidence="8 9">
    <name type="scientific">Iris pallida</name>
    <name type="common">Sweet iris</name>
    <dbReference type="NCBI Taxonomy" id="29817"/>
    <lineage>
        <taxon>Eukaryota</taxon>
        <taxon>Viridiplantae</taxon>
        <taxon>Streptophyta</taxon>
        <taxon>Embryophyta</taxon>
        <taxon>Tracheophyta</taxon>
        <taxon>Spermatophyta</taxon>
        <taxon>Magnoliopsida</taxon>
        <taxon>Liliopsida</taxon>
        <taxon>Asparagales</taxon>
        <taxon>Iridaceae</taxon>
        <taxon>Iridoideae</taxon>
        <taxon>Irideae</taxon>
        <taxon>Iris</taxon>
    </lineage>
</organism>
<evidence type="ECO:0000256" key="7">
    <source>
        <dbReference type="SAM" id="Phobius"/>
    </source>
</evidence>
<comment type="subcellular location">
    <subcellularLocation>
        <location evidence="1">Membrane</location>
    </subcellularLocation>
</comment>
<name>A0AAX6HP56_IRIPA</name>
<feature type="transmembrane region" description="Helical" evidence="7">
    <location>
        <begin position="189"/>
        <end position="209"/>
    </location>
</feature>
<comment type="caution">
    <text evidence="8">The sequence shown here is derived from an EMBL/GenBank/DDBJ whole genome shotgun (WGS) entry which is preliminary data.</text>
</comment>
<feature type="transmembrane region" description="Helical" evidence="7">
    <location>
        <begin position="215"/>
        <end position="234"/>
    </location>
</feature>
<evidence type="ECO:0000256" key="4">
    <source>
        <dbReference type="ARBA" id="ARBA00022989"/>
    </source>
</evidence>
<evidence type="ECO:0000256" key="3">
    <source>
        <dbReference type="ARBA" id="ARBA00022692"/>
    </source>
</evidence>
<dbReference type="Proteomes" id="UP001140949">
    <property type="component" value="Unassembled WGS sequence"/>
</dbReference>
<dbReference type="InterPro" id="IPR005349">
    <property type="entry name" value="TMEM14"/>
</dbReference>
<feature type="region of interest" description="Disordered" evidence="6">
    <location>
        <begin position="66"/>
        <end position="88"/>
    </location>
</feature>
<dbReference type="PANTHER" id="PTHR12668">
    <property type="entry name" value="TRANSMEMBRANE PROTEIN 14, 15"/>
    <property type="match status" value="1"/>
</dbReference>
<proteinExistence type="inferred from homology"/>
<dbReference type="EMBL" id="JANAVB010007740">
    <property type="protein sequence ID" value="KAJ6842347.1"/>
    <property type="molecule type" value="Genomic_DNA"/>
</dbReference>
<dbReference type="GO" id="GO:0015245">
    <property type="term" value="F:fatty acid transmembrane transporter activity"/>
    <property type="evidence" value="ECO:0007669"/>
    <property type="project" value="TreeGrafter"/>
</dbReference>
<keyword evidence="3 7" id="KW-0812">Transmembrane</keyword>
<reference evidence="8" key="2">
    <citation type="submission" date="2023-04" db="EMBL/GenBank/DDBJ databases">
        <authorList>
            <person name="Bruccoleri R.E."/>
            <person name="Oakeley E.J."/>
            <person name="Faust A.-M."/>
            <person name="Dessus-Babus S."/>
            <person name="Altorfer M."/>
            <person name="Burckhardt D."/>
            <person name="Oertli M."/>
            <person name="Naumann U."/>
            <person name="Petersen F."/>
            <person name="Wong J."/>
        </authorList>
    </citation>
    <scope>NUCLEOTIDE SEQUENCE</scope>
    <source>
        <strain evidence="8">GSM-AAB239-AS_SAM_17_03QT</strain>
        <tissue evidence="8">Leaf</tissue>
    </source>
</reference>
<dbReference type="PANTHER" id="PTHR12668:SF43">
    <property type="entry name" value="TRANSMEMBRANE PROTEIN 14 HOMOLOG"/>
    <property type="match status" value="1"/>
</dbReference>
<feature type="compositionally biased region" description="Basic and acidic residues" evidence="6">
    <location>
        <begin position="66"/>
        <end position="80"/>
    </location>
</feature>
<dbReference type="InterPro" id="IPR044890">
    <property type="entry name" value="TMEM14_sf"/>
</dbReference>
<evidence type="ECO:0000256" key="2">
    <source>
        <dbReference type="ARBA" id="ARBA00007590"/>
    </source>
</evidence>
<feature type="transmembrane region" description="Helical" evidence="7">
    <location>
        <begin position="271"/>
        <end position="289"/>
    </location>
</feature>
<reference evidence="8" key="1">
    <citation type="journal article" date="2023" name="GigaByte">
        <title>Genome assembly of the bearded iris, Iris pallida Lam.</title>
        <authorList>
            <person name="Bruccoleri R.E."/>
            <person name="Oakeley E.J."/>
            <person name="Faust A.M.E."/>
            <person name="Altorfer M."/>
            <person name="Dessus-Babus S."/>
            <person name="Burckhardt D."/>
            <person name="Oertli M."/>
            <person name="Naumann U."/>
            <person name="Petersen F."/>
            <person name="Wong J."/>
        </authorList>
    </citation>
    <scope>NUCLEOTIDE SEQUENCE</scope>
    <source>
        <strain evidence="8">GSM-AAB239-AS_SAM_17_03QT</strain>
    </source>
</reference>
<accession>A0AAX6HP56</accession>
<dbReference type="Gene3D" id="1.10.10.1740">
    <property type="entry name" value="Transmembrane protein 14-like"/>
    <property type="match status" value="1"/>
</dbReference>
<evidence type="ECO:0000256" key="5">
    <source>
        <dbReference type="ARBA" id="ARBA00023136"/>
    </source>
</evidence>
<feature type="region of interest" description="Disordered" evidence="6">
    <location>
        <begin position="300"/>
        <end position="327"/>
    </location>
</feature>
<evidence type="ECO:0000313" key="9">
    <source>
        <dbReference type="Proteomes" id="UP001140949"/>
    </source>
</evidence>
<protein>
    <submittedName>
        <fullName evidence="8">Protein FATTY ACID EXPORT 3, chloroplastic</fullName>
    </submittedName>
</protein>
<keyword evidence="9" id="KW-1185">Reference proteome</keyword>
<evidence type="ECO:0000256" key="1">
    <source>
        <dbReference type="ARBA" id="ARBA00004370"/>
    </source>
</evidence>
<keyword evidence="5 7" id="KW-0472">Membrane</keyword>
<evidence type="ECO:0000256" key="6">
    <source>
        <dbReference type="SAM" id="MobiDB-lite"/>
    </source>
</evidence>
<evidence type="ECO:0000313" key="8">
    <source>
        <dbReference type="EMBL" id="KAJ6842347.1"/>
    </source>
</evidence>
<keyword evidence="4 7" id="KW-1133">Transmembrane helix</keyword>
<dbReference type="Pfam" id="PF03647">
    <property type="entry name" value="Tmemb_14"/>
    <property type="match status" value="1"/>
</dbReference>
<sequence length="327" mass="35921">MAAATLLSLSTLPNPNPNFRRYGTKPSVNVVSLPSAAPLHSFFSWRGRVDLGRRISPVVPFAASREERNNSDIEVENEKNEETDESQEAWKQTLDSFKEEAKKMKEVSQEAYEVYSKKALIILKETSEALKIRAEKARHDMSIVAKEISKEGQVYLSSAAKNSPDSVKDIVETFASIDELKEVSAVRDYYLGIPYGAFLAVGGFLYFMLTGSISAIRFGVVLGTALLALSISSLRSWKSGNSTEIFLKGQVAIATVIFVREWRLFCQKRLFSSSLMTLISGAVLVFYVYRMMIDGNSIGPGPGSDGNNKGPSSDGNNKGPSSENSKN</sequence>
<dbReference type="AlphaFoldDB" id="A0AAX6HP56"/>